<name>A0A6A5V801_9PLEO</name>
<dbReference type="InterPro" id="IPR016035">
    <property type="entry name" value="Acyl_Trfase/lysoPLipase"/>
</dbReference>
<protein>
    <submittedName>
        <fullName evidence="9">FabD/lysophospholipase-like protein</fullName>
    </submittedName>
</protein>
<dbReference type="Proteomes" id="UP000800036">
    <property type="component" value="Unassembled WGS sequence"/>
</dbReference>
<dbReference type="AlphaFoldDB" id="A0A6A5V801"/>
<organism evidence="9 10">
    <name type="scientific">Bimuria novae-zelandiae CBS 107.79</name>
    <dbReference type="NCBI Taxonomy" id="1447943"/>
    <lineage>
        <taxon>Eukaryota</taxon>
        <taxon>Fungi</taxon>
        <taxon>Dikarya</taxon>
        <taxon>Ascomycota</taxon>
        <taxon>Pezizomycotina</taxon>
        <taxon>Dothideomycetes</taxon>
        <taxon>Pleosporomycetidae</taxon>
        <taxon>Pleosporales</taxon>
        <taxon>Massarineae</taxon>
        <taxon>Didymosphaeriaceae</taxon>
        <taxon>Bimuria</taxon>
    </lineage>
</organism>
<gene>
    <name evidence="9" type="ORF">BU23DRAFT_641149</name>
</gene>
<accession>A0A6A5V801</accession>
<dbReference type="InterPro" id="IPR002641">
    <property type="entry name" value="PNPLA_dom"/>
</dbReference>
<evidence type="ECO:0000256" key="6">
    <source>
        <dbReference type="PROSITE-ProRule" id="PRU01161"/>
    </source>
</evidence>
<dbReference type="SUPFAM" id="SSF52151">
    <property type="entry name" value="FabD/lysophospholipase-like"/>
    <property type="match status" value="1"/>
</dbReference>
<sequence length="957" mass="107681">MSTYPWISISRENDVFELWSHKISLCDLGPGQAQAAVSLPLITFVGGTRKSIILSRMLGYSSTLQPHGQVHLASPKFTDNFNSEIYIDCELGAEIPSARPQSPACTSQSIVGSDSALNLGYSLVSNVFAPFSEVVCYFAADLRGIPGICSILAYQAVQAKAHSLPVRALPIALIVVETRASRFSHEKVQRKLYNMVLEEMNRLKKYANRDLSEVDLRSTYRDISVFGIRKDGLLSIHAQSLRQRIMSLSKEVHMGRTFTRYLFSLKHVETLVARSLERFCMRQPHFNFVRETRPKGFDCTDTYLHLAELLTVMPNHSWIWSVGVPLFASSIFLPNYLPDAHGTKAIAKIISDADQQARFIGCVKQGLREHFQKFEDDPNGNSAMNQHNEMLKSLWPHLSELKSFQSCLCCLSSRPEKVFECGHAICNVCIRRFSQRSTRSRHSFQLPNCILCGRFQSSEKTTFDLVPPSAGLRVLSIDGRGIRGVILLVHLNHMDEELRSLGSPVRNFFNYVCGTSAGGLVTIGVFLMQWSPKDCLSRFEDIASTTFKSGHDKTFSISRRFHSILRTFLRDHRYNLSPIERAFGAGFETARKMFNPLRVDTKVAVTATTVRENIPCIHSNYNGPRSDENNYQHVRAETFGHDISISDAAACTSAAPYYFKSKDVHHLDTYQDGGLTHNNPALLAAWECARIWPDKGRIFEIDKCRIDHLISLGTGSSRSNRYTVGPHSPKKDRFIHRIASWASGSMDSELLWYRFLSCVPESYRSRCLRLNLYFPGPEPALNDTDSIVRLKEQTKHAICLDWRVSQAKDSIITGVFYFELDGFSRLEGGAYQCSGNVFCRLPLDVEGRKTFYATLQTHLTSFTIRGRTVATVDNAPRGSPPFRLMLNFVVQSMEDEKDKLDISVKGLTSRPMLISGMPMSLGTLIRAQGFDAPFGCIDGHVNRPLPAVPSKRKLDQI</sequence>
<dbReference type="PANTHER" id="PTHR24185:SF8">
    <property type="entry name" value="PNPLA DOMAIN-CONTAINING PROTEIN"/>
    <property type="match status" value="1"/>
</dbReference>
<dbReference type="PROSITE" id="PS50089">
    <property type="entry name" value="ZF_RING_2"/>
    <property type="match status" value="1"/>
</dbReference>
<evidence type="ECO:0000313" key="9">
    <source>
        <dbReference type="EMBL" id="KAF1973234.1"/>
    </source>
</evidence>
<dbReference type="Gene3D" id="3.40.1090.10">
    <property type="entry name" value="Cytosolic phospholipase A2 catalytic domain"/>
    <property type="match status" value="1"/>
</dbReference>
<dbReference type="PROSITE" id="PS51635">
    <property type="entry name" value="PNPLA"/>
    <property type="match status" value="1"/>
</dbReference>
<dbReference type="PROSITE" id="PS00518">
    <property type="entry name" value="ZF_RING_1"/>
    <property type="match status" value="1"/>
</dbReference>
<evidence type="ECO:0000256" key="4">
    <source>
        <dbReference type="ARBA" id="ARBA00023098"/>
    </source>
</evidence>
<evidence type="ECO:0000259" key="7">
    <source>
        <dbReference type="PROSITE" id="PS50089"/>
    </source>
</evidence>
<dbReference type="OrthoDB" id="194358at2759"/>
<keyword evidence="6" id="KW-0378">Hydrolase</keyword>
<keyword evidence="3" id="KW-0862">Zinc</keyword>
<feature type="active site" description="Proton acceptor" evidence="6">
    <location>
        <position position="672"/>
    </location>
</feature>
<feature type="domain" description="RING-type" evidence="7">
    <location>
        <begin position="407"/>
        <end position="452"/>
    </location>
</feature>
<dbReference type="InterPro" id="IPR001841">
    <property type="entry name" value="Znf_RING"/>
</dbReference>
<dbReference type="GO" id="GO:0016042">
    <property type="term" value="P:lipid catabolic process"/>
    <property type="evidence" value="ECO:0007669"/>
    <property type="project" value="UniProtKB-UniRule"/>
</dbReference>
<feature type="short sequence motif" description="DGA/G" evidence="6">
    <location>
        <begin position="672"/>
        <end position="674"/>
    </location>
</feature>
<feature type="active site" description="Nucleophile" evidence="6">
    <location>
        <position position="516"/>
    </location>
</feature>
<keyword evidence="2 5" id="KW-0863">Zinc-finger</keyword>
<evidence type="ECO:0000256" key="3">
    <source>
        <dbReference type="ARBA" id="ARBA00022833"/>
    </source>
</evidence>
<evidence type="ECO:0000256" key="5">
    <source>
        <dbReference type="PROSITE-ProRule" id="PRU00175"/>
    </source>
</evidence>
<feature type="short sequence motif" description="GXGXXG" evidence="6">
    <location>
        <begin position="479"/>
        <end position="484"/>
    </location>
</feature>
<keyword evidence="1" id="KW-0479">Metal-binding</keyword>
<dbReference type="GO" id="GO:0046486">
    <property type="term" value="P:glycerolipid metabolic process"/>
    <property type="evidence" value="ECO:0007669"/>
    <property type="project" value="UniProtKB-ARBA"/>
</dbReference>
<proteinExistence type="predicted"/>
<keyword evidence="4 6" id="KW-0443">Lipid metabolism</keyword>
<dbReference type="GO" id="GO:0047499">
    <property type="term" value="F:calcium-independent phospholipase A2 activity"/>
    <property type="evidence" value="ECO:0007669"/>
    <property type="project" value="TreeGrafter"/>
</dbReference>
<evidence type="ECO:0000256" key="1">
    <source>
        <dbReference type="ARBA" id="ARBA00022723"/>
    </source>
</evidence>
<dbReference type="GO" id="GO:0019369">
    <property type="term" value="P:arachidonate metabolic process"/>
    <property type="evidence" value="ECO:0007669"/>
    <property type="project" value="TreeGrafter"/>
</dbReference>
<dbReference type="GO" id="GO:0016020">
    <property type="term" value="C:membrane"/>
    <property type="evidence" value="ECO:0007669"/>
    <property type="project" value="TreeGrafter"/>
</dbReference>
<keyword evidence="6" id="KW-0442">Lipid degradation</keyword>
<dbReference type="InterPro" id="IPR017907">
    <property type="entry name" value="Znf_RING_CS"/>
</dbReference>
<reference evidence="9" key="1">
    <citation type="journal article" date="2020" name="Stud. Mycol.">
        <title>101 Dothideomycetes genomes: a test case for predicting lifestyles and emergence of pathogens.</title>
        <authorList>
            <person name="Haridas S."/>
            <person name="Albert R."/>
            <person name="Binder M."/>
            <person name="Bloem J."/>
            <person name="Labutti K."/>
            <person name="Salamov A."/>
            <person name="Andreopoulos B."/>
            <person name="Baker S."/>
            <person name="Barry K."/>
            <person name="Bills G."/>
            <person name="Bluhm B."/>
            <person name="Cannon C."/>
            <person name="Castanera R."/>
            <person name="Culley D."/>
            <person name="Daum C."/>
            <person name="Ezra D."/>
            <person name="Gonzalez J."/>
            <person name="Henrissat B."/>
            <person name="Kuo A."/>
            <person name="Liang C."/>
            <person name="Lipzen A."/>
            <person name="Lutzoni F."/>
            <person name="Magnuson J."/>
            <person name="Mondo S."/>
            <person name="Nolan M."/>
            <person name="Ohm R."/>
            <person name="Pangilinan J."/>
            <person name="Park H.-J."/>
            <person name="Ramirez L."/>
            <person name="Alfaro M."/>
            <person name="Sun H."/>
            <person name="Tritt A."/>
            <person name="Yoshinaga Y."/>
            <person name="Zwiers L.-H."/>
            <person name="Turgeon B."/>
            <person name="Goodwin S."/>
            <person name="Spatafora J."/>
            <person name="Crous P."/>
            <person name="Grigoriev I."/>
        </authorList>
    </citation>
    <scope>NUCLEOTIDE SEQUENCE</scope>
    <source>
        <strain evidence="9">CBS 107.79</strain>
    </source>
</reference>
<dbReference type="GO" id="GO:0008270">
    <property type="term" value="F:zinc ion binding"/>
    <property type="evidence" value="ECO:0007669"/>
    <property type="project" value="UniProtKB-KW"/>
</dbReference>
<dbReference type="Pfam" id="PF01734">
    <property type="entry name" value="Patatin"/>
    <property type="match status" value="1"/>
</dbReference>
<evidence type="ECO:0000259" key="8">
    <source>
        <dbReference type="PROSITE" id="PS51635"/>
    </source>
</evidence>
<dbReference type="EMBL" id="ML976682">
    <property type="protein sequence ID" value="KAF1973234.1"/>
    <property type="molecule type" value="Genomic_DNA"/>
</dbReference>
<evidence type="ECO:0000256" key="2">
    <source>
        <dbReference type="ARBA" id="ARBA00022771"/>
    </source>
</evidence>
<dbReference type="CDD" id="cd07199">
    <property type="entry name" value="Pat17_PNPLA8_PNPLA9_like"/>
    <property type="match status" value="1"/>
</dbReference>
<evidence type="ECO:0000313" key="10">
    <source>
        <dbReference type="Proteomes" id="UP000800036"/>
    </source>
</evidence>
<keyword evidence="10" id="KW-1185">Reference proteome</keyword>
<dbReference type="PANTHER" id="PTHR24185">
    <property type="entry name" value="CALCIUM-INDEPENDENT PHOSPHOLIPASE A2-GAMMA"/>
    <property type="match status" value="1"/>
</dbReference>
<feature type="domain" description="PNPLA" evidence="8">
    <location>
        <begin position="475"/>
        <end position="685"/>
    </location>
</feature>
<feature type="short sequence motif" description="GXSXG" evidence="6">
    <location>
        <begin position="514"/>
        <end position="518"/>
    </location>
</feature>